<proteinExistence type="predicted"/>
<feature type="compositionally biased region" description="Low complexity" evidence="1">
    <location>
        <begin position="202"/>
        <end position="213"/>
    </location>
</feature>
<feature type="compositionally biased region" description="Low complexity" evidence="1">
    <location>
        <begin position="103"/>
        <end position="115"/>
    </location>
</feature>
<evidence type="ECO:0000313" key="3">
    <source>
        <dbReference type="Proteomes" id="UP001383192"/>
    </source>
</evidence>
<dbReference type="EMBL" id="JAYKXP010000016">
    <property type="protein sequence ID" value="KAK7049500.1"/>
    <property type="molecule type" value="Genomic_DNA"/>
</dbReference>
<feature type="region of interest" description="Disordered" evidence="1">
    <location>
        <begin position="1"/>
        <end position="31"/>
    </location>
</feature>
<organism evidence="2 3">
    <name type="scientific">Paramarasmius palmivorus</name>
    <dbReference type="NCBI Taxonomy" id="297713"/>
    <lineage>
        <taxon>Eukaryota</taxon>
        <taxon>Fungi</taxon>
        <taxon>Dikarya</taxon>
        <taxon>Basidiomycota</taxon>
        <taxon>Agaricomycotina</taxon>
        <taxon>Agaricomycetes</taxon>
        <taxon>Agaricomycetidae</taxon>
        <taxon>Agaricales</taxon>
        <taxon>Marasmiineae</taxon>
        <taxon>Marasmiaceae</taxon>
        <taxon>Paramarasmius</taxon>
    </lineage>
</organism>
<evidence type="ECO:0000256" key="1">
    <source>
        <dbReference type="SAM" id="MobiDB-lite"/>
    </source>
</evidence>
<comment type="caution">
    <text evidence="2">The sequence shown here is derived from an EMBL/GenBank/DDBJ whole genome shotgun (WGS) entry which is preliminary data.</text>
</comment>
<sequence>MNHNDAFPDSPPPPAYSEQEFDQKLSTALQQSLTISDDQEWEEWDEAKFEAAVAARSRSGESKKSYPPEKKGASYTPAQSFSNTATAGPSRYVANGGVEEQTSSGSASSSHSRQSYAETPASSSAHQVPSTPYEDAAEQGSSTPPPTFTSVGPSLDGPPYEEVVLSYTGTYDEDDGSSSVHLSDQSLSQPQRLEYIPPPRPSSAATTVVSEASFAEERRSLPAPPRVVDERGHFGVPRSASYGPSRPTYPAAPRMSFNPSVAYKRELGSNNDLGNTFQNTAPAVAFDATAFYKEPQYKRLFETTHFFTIIEPIVASGFLAGRQQRCSAELLDARYRFTETNLSQLSWDAYISQCDPFSATSIIPFLSK</sequence>
<reference evidence="2 3" key="1">
    <citation type="submission" date="2024-01" db="EMBL/GenBank/DDBJ databases">
        <title>A draft genome for a cacao thread blight-causing isolate of Paramarasmius palmivorus.</title>
        <authorList>
            <person name="Baruah I.K."/>
            <person name="Bukari Y."/>
            <person name="Amoako-Attah I."/>
            <person name="Meinhardt L.W."/>
            <person name="Bailey B.A."/>
            <person name="Cohen S.P."/>
        </authorList>
    </citation>
    <scope>NUCLEOTIDE SEQUENCE [LARGE SCALE GENOMIC DNA]</scope>
    <source>
        <strain evidence="2 3">GH-12</strain>
    </source>
</reference>
<name>A0AAW0DE36_9AGAR</name>
<feature type="compositionally biased region" description="Basic and acidic residues" evidence="1">
    <location>
        <begin position="58"/>
        <end position="72"/>
    </location>
</feature>
<evidence type="ECO:0000313" key="2">
    <source>
        <dbReference type="EMBL" id="KAK7049500.1"/>
    </source>
</evidence>
<feature type="region of interest" description="Disordered" evidence="1">
    <location>
        <begin position="51"/>
        <end position="251"/>
    </location>
</feature>
<accession>A0AAW0DE36</accession>
<feature type="compositionally biased region" description="Polar residues" evidence="1">
    <location>
        <begin position="76"/>
        <end position="87"/>
    </location>
</feature>
<feature type="compositionally biased region" description="Polar residues" evidence="1">
    <location>
        <begin position="116"/>
        <end position="130"/>
    </location>
</feature>
<keyword evidence="3" id="KW-1185">Reference proteome</keyword>
<gene>
    <name evidence="2" type="ORF">VNI00_005531</name>
</gene>
<protein>
    <submittedName>
        <fullName evidence="2">Uncharacterized protein</fullName>
    </submittedName>
</protein>
<dbReference type="Proteomes" id="UP001383192">
    <property type="component" value="Unassembled WGS sequence"/>
</dbReference>
<dbReference type="AlphaFoldDB" id="A0AAW0DE36"/>
<feature type="compositionally biased region" description="Low complexity" evidence="1">
    <location>
        <begin position="177"/>
        <end position="189"/>
    </location>
</feature>